<accession>A0A239HQE3</accession>
<dbReference type="PROSITE" id="PS51257">
    <property type="entry name" value="PROKAR_LIPOPROTEIN"/>
    <property type="match status" value="1"/>
</dbReference>
<evidence type="ECO:0000313" key="1">
    <source>
        <dbReference type="EMBL" id="SNS83143.1"/>
    </source>
</evidence>
<dbReference type="OrthoDB" id="9880922at2"/>
<dbReference type="RefSeq" id="WP_089284289.1">
    <property type="nucleotide sequence ID" value="NZ_FZOJ01000023.1"/>
</dbReference>
<evidence type="ECO:0000313" key="2">
    <source>
        <dbReference type="Proteomes" id="UP000198304"/>
    </source>
</evidence>
<protein>
    <recommendedName>
        <fullName evidence="3">Lipoprotein</fullName>
    </recommendedName>
</protein>
<name>A0A239HQE3_9FIRM</name>
<organism evidence="1 2">
    <name type="scientific">Anaerovirgula multivorans</name>
    <dbReference type="NCBI Taxonomy" id="312168"/>
    <lineage>
        <taxon>Bacteria</taxon>
        <taxon>Bacillati</taxon>
        <taxon>Bacillota</taxon>
        <taxon>Clostridia</taxon>
        <taxon>Peptostreptococcales</taxon>
        <taxon>Natronincolaceae</taxon>
        <taxon>Anaerovirgula</taxon>
    </lineage>
</organism>
<keyword evidence="2" id="KW-1185">Reference proteome</keyword>
<dbReference type="AlphaFoldDB" id="A0A239HQE3"/>
<dbReference type="EMBL" id="FZOJ01000023">
    <property type="protein sequence ID" value="SNS83143.1"/>
    <property type="molecule type" value="Genomic_DNA"/>
</dbReference>
<evidence type="ECO:0008006" key="3">
    <source>
        <dbReference type="Google" id="ProtNLM"/>
    </source>
</evidence>
<dbReference type="Proteomes" id="UP000198304">
    <property type="component" value="Unassembled WGS sequence"/>
</dbReference>
<proteinExistence type="predicted"/>
<sequence length="333" mass="38012">MLYSSKKKRYILKLTLGFIIIFFISGCQNHIPLPYNQKTKLETINDTIYNDSTFELEMLNHRGELVPSKDIIYDSSEEYRLVIKDTDTEVVGYKLMLLIDGLQYDLSEDDVESKALLLSAESGEASTHIDFSRVNTGHHFGMFIIEKIYESPRKFLTSEEDIRFTIYKSEGDPSSNINQPQLKVSIADSTALLASINRSIEFVAFPAQMQPPFEIRQNNEVCQDSLSTYNLYLYNSSPFETDYWIGVISEGEVITNAYSSDHILSLAPYAETVVQVTLSNINITPDKPFYFVAIPNPQQEYDSESLHLAWKEGRNTVTLFSQKFIITDSTTKD</sequence>
<gene>
    <name evidence="1" type="ORF">SAMN05446037_102311</name>
</gene>
<reference evidence="1 2" key="1">
    <citation type="submission" date="2017-06" db="EMBL/GenBank/DDBJ databases">
        <authorList>
            <person name="Kim H.J."/>
            <person name="Triplett B.A."/>
        </authorList>
    </citation>
    <scope>NUCLEOTIDE SEQUENCE [LARGE SCALE GENOMIC DNA]</scope>
    <source>
        <strain evidence="1 2">SCA</strain>
    </source>
</reference>